<dbReference type="Pfam" id="PF17820">
    <property type="entry name" value="PDZ_6"/>
    <property type="match status" value="1"/>
</dbReference>
<feature type="domain" description="PDZ" evidence="2">
    <location>
        <begin position="880"/>
        <end position="951"/>
    </location>
</feature>
<feature type="region of interest" description="Disordered" evidence="1">
    <location>
        <begin position="827"/>
        <end position="849"/>
    </location>
</feature>
<dbReference type="RefSeq" id="XP_036365758.1">
    <property type="nucleotide sequence ID" value="XM_036509865.1"/>
</dbReference>
<feature type="region of interest" description="Disordered" evidence="1">
    <location>
        <begin position="17"/>
        <end position="38"/>
    </location>
</feature>
<dbReference type="PROSITE" id="PS50106">
    <property type="entry name" value="PDZ"/>
    <property type="match status" value="4"/>
</dbReference>
<evidence type="ECO:0000259" key="2">
    <source>
        <dbReference type="PROSITE" id="PS50106"/>
    </source>
</evidence>
<feature type="region of interest" description="Disordered" evidence="1">
    <location>
        <begin position="50"/>
        <end position="73"/>
    </location>
</feature>
<feature type="compositionally biased region" description="Polar residues" evidence="1">
    <location>
        <begin position="270"/>
        <end position="295"/>
    </location>
</feature>
<dbReference type="Pfam" id="PF00595">
    <property type="entry name" value="PDZ"/>
    <property type="match status" value="3"/>
</dbReference>
<sequence length="1022" mass="109344">MESLNLKSFFTKLLSSNHGSTGHCKTNRKSSKRGPGPGCATLPCHNISSPKYSNGTLPKADQSPGGQRHGTCTLPSSYSLGNDPTGGCGRGGGTHCSDAHRTTPPTKPPRKDQIFRVDLLCHPGEDIGLSLDTVPADTIDSWKSTLKPVRSSSPGGASNSGTCAVSSAGNYDNFSVNATGSTREGIKQFLGQGSTIVKVIDVRDGSIAFKNGKIKVNDEVIDINGKSVIKETANGARQVLAMAVQCGKVTFTIRRRRRRAAPPPVPPERQSSMPESVSQYSVKGQSHYSSTSATSLPHDESPGCYDNGAYDDSGMFMGEAGSCDDVFTESMTSSQVSSASKFPSLSSSTLQGTTYSPNTLRHKRSGLLLSYNEDPYSVDKIRTQSTSAVEDEVNWNSSPTPTTITSATLRSGRGTPSSCLSQSLDNLGENAYISNLRSMSSRENIYMHTYDKGNNTDRKVNLRKREFDCALSPGNNMYLPRSVMSSPTVQGKDTDRNMRRLITKLHLLKDENGLGIHIAGGKGSKKGDIGIFVAGITEGGSAHKDGRLKRGDELLMINGSSLIGLTHQEAVNVLRNTSQVVQLVVASKLRKSASIASTASSAISYMSYDGHDGSYSSAAQLPEVVAQTPSGSIMKWEEIFEKFNKIGLDTYYSGHTMKFGPPQTIVVNKGACGKGLRFSIVGGKDTPRGKMGIYVRRILPDGLIAEDGRLREGDEILELNGESLKGLSHHDAIAKFRQLGKGPVSITFRCRIFTPSSSSGGKTPTGSPYESPEGSPVSTPRHTPQNSVTDLASNGQSSPITTPLSAGCRTTCYSGTASVDRKHLLQPRCSLPPASSSSTSSTSSLRGIPIGAPHQRIIDESQFNNSPLGTPHFPLSNILEVVLKKQPDKSLGIIIVRSSINGTDWFLVSDVAKGTPAYNDGRLRKGDILLEINNKSTAGLNLLDVHQLLQKDRSGNVSIVVQRKPNYVAPTGEIHSSNEPALVSGSSTVKAHRESTPHRQLRQSTSASALQEKTRTKVGTFF</sequence>
<feature type="compositionally biased region" description="Low complexity" evidence="1">
    <location>
        <begin position="835"/>
        <end position="844"/>
    </location>
</feature>
<dbReference type="SMART" id="SM00228">
    <property type="entry name" value="PDZ"/>
    <property type="match status" value="4"/>
</dbReference>
<dbReference type="PANTHER" id="PTHR19964:SF92">
    <property type="entry name" value="PATJ HOMOLOG"/>
    <property type="match status" value="1"/>
</dbReference>
<dbReference type="InterPro" id="IPR041489">
    <property type="entry name" value="PDZ_6"/>
</dbReference>
<dbReference type="CDD" id="cd06759">
    <property type="entry name" value="PDZ3_PDZD2-PDZ1_hPro-IL-16-like"/>
    <property type="match status" value="1"/>
</dbReference>
<feature type="compositionally biased region" description="Low complexity" evidence="1">
    <location>
        <begin position="338"/>
        <end position="348"/>
    </location>
</feature>
<keyword evidence="3" id="KW-1185">Reference proteome</keyword>
<evidence type="ECO:0000313" key="4">
    <source>
        <dbReference type="RefSeq" id="XP_036365758.1"/>
    </source>
</evidence>
<dbReference type="PANTHER" id="PTHR19964">
    <property type="entry name" value="MULTIPLE PDZ DOMAIN PROTEIN"/>
    <property type="match status" value="1"/>
</dbReference>
<evidence type="ECO:0000256" key="1">
    <source>
        <dbReference type="SAM" id="MobiDB-lite"/>
    </source>
</evidence>
<feature type="compositionally biased region" description="Polar residues" evidence="1">
    <location>
        <begin position="776"/>
        <end position="804"/>
    </location>
</feature>
<feature type="compositionally biased region" description="Polar residues" evidence="1">
    <location>
        <begin position="349"/>
        <end position="359"/>
    </location>
</feature>
<feature type="region of interest" description="Disordered" evidence="1">
    <location>
        <begin position="757"/>
        <end position="804"/>
    </location>
</feature>
<feature type="compositionally biased region" description="Low complexity" evidence="1">
    <location>
        <begin position="757"/>
        <end position="768"/>
    </location>
</feature>
<dbReference type="Gene3D" id="2.30.42.10">
    <property type="match status" value="4"/>
</dbReference>
<name>A0A7E6FDX8_9MOLL</name>
<dbReference type="CDD" id="cd06758">
    <property type="entry name" value="PDZ2_PDZD2-like"/>
    <property type="match status" value="1"/>
</dbReference>
<feature type="compositionally biased region" description="Polar residues" evidence="1">
    <location>
        <begin position="1002"/>
        <end position="1011"/>
    </location>
</feature>
<reference evidence="4" key="1">
    <citation type="submission" date="2025-08" db="UniProtKB">
        <authorList>
            <consortium name="RefSeq"/>
        </authorList>
    </citation>
    <scope>IDENTIFICATION</scope>
</reference>
<evidence type="ECO:0000313" key="3">
    <source>
        <dbReference type="Proteomes" id="UP000515154"/>
    </source>
</evidence>
<feature type="region of interest" description="Disordered" evidence="1">
    <location>
        <begin position="993"/>
        <end position="1013"/>
    </location>
</feature>
<dbReference type="InterPro" id="IPR051342">
    <property type="entry name" value="PDZ_scaffold"/>
</dbReference>
<dbReference type="Proteomes" id="UP000515154">
    <property type="component" value="Linkage group LG16"/>
</dbReference>
<feature type="region of interest" description="Disordered" evidence="1">
    <location>
        <begin position="254"/>
        <end position="306"/>
    </location>
</feature>
<feature type="domain" description="PDZ" evidence="2">
    <location>
        <begin position="664"/>
        <end position="741"/>
    </location>
</feature>
<dbReference type="SUPFAM" id="SSF50156">
    <property type="entry name" value="PDZ domain-like"/>
    <property type="match status" value="4"/>
</dbReference>
<feature type="domain" description="PDZ" evidence="2">
    <location>
        <begin position="197"/>
        <end position="240"/>
    </location>
</feature>
<feature type="domain" description="PDZ" evidence="2">
    <location>
        <begin position="504"/>
        <end position="589"/>
    </location>
</feature>
<dbReference type="AlphaFoldDB" id="A0A7E6FDX8"/>
<organism evidence="3 4">
    <name type="scientific">Octopus sinensis</name>
    <name type="common">East Asian common octopus</name>
    <dbReference type="NCBI Taxonomy" id="2607531"/>
    <lineage>
        <taxon>Eukaryota</taxon>
        <taxon>Metazoa</taxon>
        <taxon>Spiralia</taxon>
        <taxon>Lophotrochozoa</taxon>
        <taxon>Mollusca</taxon>
        <taxon>Cephalopoda</taxon>
        <taxon>Coleoidea</taxon>
        <taxon>Octopodiformes</taxon>
        <taxon>Octopoda</taxon>
        <taxon>Incirrata</taxon>
        <taxon>Octopodidae</taxon>
        <taxon>Octopus</taxon>
    </lineage>
</organism>
<accession>A0A7E6FDX8</accession>
<dbReference type="InterPro" id="IPR036034">
    <property type="entry name" value="PDZ_sf"/>
</dbReference>
<protein>
    <submittedName>
        <fullName evidence="4">Tyrosine-protein phosphatase non-receptor type 13 isoform X1</fullName>
    </submittedName>
</protein>
<feature type="region of interest" description="Disordered" evidence="1">
    <location>
        <begin position="338"/>
        <end position="359"/>
    </location>
</feature>
<dbReference type="InterPro" id="IPR001478">
    <property type="entry name" value="PDZ"/>
</dbReference>
<proteinExistence type="predicted"/>
<feature type="region of interest" description="Disordered" evidence="1">
    <location>
        <begin position="90"/>
        <end position="111"/>
    </location>
</feature>
<gene>
    <name evidence="4" type="primary">LOC115220412</name>
</gene>
<dbReference type="CDD" id="cd00136">
    <property type="entry name" value="PDZ_canonical"/>
    <property type="match status" value="1"/>
</dbReference>